<feature type="region of interest" description="Disordered" evidence="1">
    <location>
        <begin position="41"/>
        <end position="79"/>
    </location>
</feature>
<sequence>MVNPSRGGQYRSFGSSFSVLADVSPQASPCMSYLSSPMMSPSQGSFPSPLQMQPLALPASPSGSAGAPGASQVPAMPAHRGNAGSLLELISHSRQLAQSEVIHGPHQRGSAIYGMPGKAHSSPLGFGPSLRLRSVSEIPGSSDSQEQPPPLRTRSATFGDETAIGGLESFPEQQPRAMSAVFSNFREGYSNASMPGNGQRRQAQNSSPLWQSVTAPLLPPPLTLGGYGTAAPVPAAQYTMTSPSGSIGFSRQISPAPMPSPTGSSGFSRQISPAPMPSPTGSIGFSRQISPAPMPSPTGSMAFSRQISPSPQTVWTTVLPRRVGPATGEAGRLPSAPQEVPLVRMQTAGDSVDLYHEQKELFVKGWTRDAKQSRSGKYQKKVDYAVDKRRAQSQRDKACEMDAGDDDDF</sequence>
<evidence type="ECO:0000313" key="2">
    <source>
        <dbReference type="EMBL" id="CAE8724838.1"/>
    </source>
</evidence>
<feature type="region of interest" description="Disordered" evidence="1">
    <location>
        <begin position="387"/>
        <end position="409"/>
    </location>
</feature>
<dbReference type="AlphaFoldDB" id="A0A813LFY8"/>
<feature type="compositionally biased region" description="Low complexity" evidence="1">
    <location>
        <begin position="54"/>
        <end position="71"/>
    </location>
</feature>
<evidence type="ECO:0000313" key="3">
    <source>
        <dbReference type="Proteomes" id="UP000626109"/>
    </source>
</evidence>
<feature type="region of interest" description="Disordered" evidence="1">
    <location>
        <begin position="190"/>
        <end position="214"/>
    </location>
</feature>
<reference evidence="2" key="1">
    <citation type="submission" date="2021-02" db="EMBL/GenBank/DDBJ databases">
        <authorList>
            <person name="Dougan E. K."/>
            <person name="Rhodes N."/>
            <person name="Thang M."/>
            <person name="Chan C."/>
        </authorList>
    </citation>
    <scope>NUCLEOTIDE SEQUENCE</scope>
</reference>
<gene>
    <name evidence="2" type="ORF">PGLA2088_LOCUS43866</name>
</gene>
<feature type="compositionally biased region" description="Basic and acidic residues" evidence="1">
    <location>
        <begin position="387"/>
        <end position="400"/>
    </location>
</feature>
<feature type="compositionally biased region" description="Polar residues" evidence="1">
    <location>
        <begin position="261"/>
        <end position="270"/>
    </location>
</feature>
<evidence type="ECO:0000256" key="1">
    <source>
        <dbReference type="SAM" id="MobiDB-lite"/>
    </source>
</evidence>
<protein>
    <submittedName>
        <fullName evidence="2">Uncharacterized protein</fullName>
    </submittedName>
</protein>
<accession>A0A813LFY8</accession>
<feature type="region of interest" description="Disordered" evidence="1">
    <location>
        <begin position="114"/>
        <end position="157"/>
    </location>
</feature>
<organism evidence="2 3">
    <name type="scientific">Polarella glacialis</name>
    <name type="common">Dinoflagellate</name>
    <dbReference type="NCBI Taxonomy" id="89957"/>
    <lineage>
        <taxon>Eukaryota</taxon>
        <taxon>Sar</taxon>
        <taxon>Alveolata</taxon>
        <taxon>Dinophyceae</taxon>
        <taxon>Suessiales</taxon>
        <taxon>Suessiaceae</taxon>
        <taxon>Polarella</taxon>
    </lineage>
</organism>
<dbReference type="EMBL" id="CAJNNW010034957">
    <property type="protein sequence ID" value="CAE8724838.1"/>
    <property type="molecule type" value="Genomic_DNA"/>
</dbReference>
<feature type="region of interest" description="Disordered" evidence="1">
    <location>
        <begin position="251"/>
        <end position="270"/>
    </location>
</feature>
<name>A0A813LFY8_POLGL</name>
<dbReference type="Proteomes" id="UP000626109">
    <property type="component" value="Unassembled WGS sequence"/>
</dbReference>
<proteinExistence type="predicted"/>
<comment type="caution">
    <text evidence="2">The sequence shown here is derived from an EMBL/GenBank/DDBJ whole genome shotgun (WGS) entry which is preliminary data.</text>
</comment>